<dbReference type="PRINTS" id="PR00039">
    <property type="entry name" value="HTHLYSR"/>
</dbReference>
<proteinExistence type="inferred from homology"/>
<dbReference type="PANTHER" id="PTHR30346">
    <property type="entry name" value="TRANSCRIPTIONAL DUAL REGULATOR HCAR-RELATED"/>
    <property type="match status" value="1"/>
</dbReference>
<dbReference type="PROSITE" id="PS50931">
    <property type="entry name" value="HTH_LYSR"/>
    <property type="match status" value="1"/>
</dbReference>
<dbReference type="FunFam" id="1.10.10.10:FF:000001">
    <property type="entry name" value="LysR family transcriptional regulator"/>
    <property type="match status" value="1"/>
</dbReference>
<protein>
    <recommendedName>
        <fullName evidence="5">HTH lysR-type domain-containing protein</fullName>
    </recommendedName>
</protein>
<comment type="similarity">
    <text evidence="1">Belongs to the LysR transcriptional regulatory family.</text>
</comment>
<dbReference type="SUPFAM" id="SSF53850">
    <property type="entry name" value="Periplasmic binding protein-like II"/>
    <property type="match status" value="1"/>
</dbReference>
<dbReference type="InterPro" id="IPR000847">
    <property type="entry name" value="LysR_HTH_N"/>
</dbReference>
<evidence type="ECO:0000256" key="3">
    <source>
        <dbReference type="ARBA" id="ARBA00023125"/>
    </source>
</evidence>
<comment type="caution">
    <text evidence="6">The sequence shown here is derived from an EMBL/GenBank/DDBJ whole genome shotgun (WGS) entry which is preliminary data.</text>
</comment>
<name>A0A0B1ZVM4_9MICO</name>
<dbReference type="Pfam" id="PF03466">
    <property type="entry name" value="LysR_substrate"/>
    <property type="match status" value="1"/>
</dbReference>
<dbReference type="Proteomes" id="UP000031030">
    <property type="component" value="Unassembled WGS sequence"/>
</dbReference>
<keyword evidence="2" id="KW-0805">Transcription regulation</keyword>
<dbReference type="Gene3D" id="1.10.10.10">
    <property type="entry name" value="Winged helix-like DNA-binding domain superfamily/Winged helix DNA-binding domain"/>
    <property type="match status" value="1"/>
</dbReference>
<dbReference type="AlphaFoldDB" id="A0A0B1ZVM4"/>
<evidence type="ECO:0000256" key="4">
    <source>
        <dbReference type="ARBA" id="ARBA00023163"/>
    </source>
</evidence>
<accession>A0A0B1ZVM4</accession>
<dbReference type="RefSeq" id="WP_039403442.1">
    <property type="nucleotide sequence ID" value="NZ_JTDK01000026.1"/>
</dbReference>
<keyword evidence="3" id="KW-0238">DNA-binding</keyword>
<evidence type="ECO:0000256" key="2">
    <source>
        <dbReference type="ARBA" id="ARBA00023015"/>
    </source>
</evidence>
<dbReference type="InterPro" id="IPR005119">
    <property type="entry name" value="LysR_subst-bd"/>
</dbReference>
<dbReference type="STRING" id="1348253.LK09_19655"/>
<reference evidence="6 7" key="1">
    <citation type="submission" date="2014-11" db="EMBL/GenBank/DDBJ databases">
        <title>Genome sequence of Microbacterium mangrovi MUSC 115(T).</title>
        <authorList>
            <person name="Lee L.-H."/>
        </authorList>
    </citation>
    <scope>NUCLEOTIDE SEQUENCE [LARGE SCALE GENOMIC DNA]</scope>
    <source>
        <strain evidence="6 7">MUSC 115</strain>
    </source>
</reference>
<dbReference type="Pfam" id="PF00126">
    <property type="entry name" value="HTH_1"/>
    <property type="match status" value="1"/>
</dbReference>
<evidence type="ECO:0000259" key="5">
    <source>
        <dbReference type="PROSITE" id="PS50931"/>
    </source>
</evidence>
<dbReference type="EMBL" id="JTDK01000026">
    <property type="protein sequence ID" value="KHK95233.1"/>
    <property type="molecule type" value="Genomic_DNA"/>
</dbReference>
<keyword evidence="7" id="KW-1185">Reference proteome</keyword>
<dbReference type="Gene3D" id="3.40.190.10">
    <property type="entry name" value="Periplasmic binding protein-like II"/>
    <property type="match status" value="2"/>
</dbReference>
<evidence type="ECO:0000313" key="6">
    <source>
        <dbReference type="EMBL" id="KHK95233.1"/>
    </source>
</evidence>
<organism evidence="6 7">
    <name type="scientific">Microbacterium mangrovi</name>
    <dbReference type="NCBI Taxonomy" id="1348253"/>
    <lineage>
        <taxon>Bacteria</taxon>
        <taxon>Bacillati</taxon>
        <taxon>Actinomycetota</taxon>
        <taxon>Actinomycetes</taxon>
        <taxon>Micrococcales</taxon>
        <taxon>Microbacteriaceae</taxon>
        <taxon>Microbacterium</taxon>
    </lineage>
</organism>
<sequence>MVDDRDLECVIAVAEELHFGRAAARLNIAQPALSKRVQKVEAHLGIQIFERNSQGAAMTAAGADLLGHARDALSSWRALEGTAAMLRSGTRGTVRIGAVGSAFYEALPTLLGRVASRLPDVTLSVVEMETPETLDALSFGDLDLGFIRPPVAPGIRARTVWEEQLVLAAPATSPFAARGGVAVAELGHERVIFFRREAGPGYWDRVSEMFLSAGVAFDPEEAAGHTSTILGIVALGAGVSIVPSSARRFSPPGVVYVPLAGDHPLPLAVVTTAAVPSPATRLVLDSLPQRPATPARILHEV</sequence>
<keyword evidence="4" id="KW-0804">Transcription</keyword>
<dbReference type="OrthoDB" id="3636008at2"/>
<dbReference type="InterPro" id="IPR036390">
    <property type="entry name" value="WH_DNA-bd_sf"/>
</dbReference>
<gene>
    <name evidence="6" type="ORF">LK09_19655</name>
</gene>
<dbReference type="GO" id="GO:0003677">
    <property type="term" value="F:DNA binding"/>
    <property type="evidence" value="ECO:0007669"/>
    <property type="project" value="UniProtKB-KW"/>
</dbReference>
<dbReference type="CDD" id="cd08414">
    <property type="entry name" value="PBP2_LTTR_aromatics_like"/>
    <property type="match status" value="1"/>
</dbReference>
<dbReference type="GO" id="GO:0003700">
    <property type="term" value="F:DNA-binding transcription factor activity"/>
    <property type="evidence" value="ECO:0007669"/>
    <property type="project" value="InterPro"/>
</dbReference>
<feature type="domain" description="HTH lysR-type" evidence="5">
    <location>
        <begin position="5"/>
        <end position="59"/>
    </location>
</feature>
<dbReference type="PANTHER" id="PTHR30346:SF0">
    <property type="entry name" value="HCA OPERON TRANSCRIPTIONAL ACTIVATOR HCAR"/>
    <property type="match status" value="1"/>
</dbReference>
<dbReference type="InterPro" id="IPR036388">
    <property type="entry name" value="WH-like_DNA-bd_sf"/>
</dbReference>
<dbReference type="GO" id="GO:0032993">
    <property type="term" value="C:protein-DNA complex"/>
    <property type="evidence" value="ECO:0007669"/>
    <property type="project" value="TreeGrafter"/>
</dbReference>
<evidence type="ECO:0000256" key="1">
    <source>
        <dbReference type="ARBA" id="ARBA00009437"/>
    </source>
</evidence>
<evidence type="ECO:0000313" key="7">
    <source>
        <dbReference type="Proteomes" id="UP000031030"/>
    </source>
</evidence>
<dbReference type="SUPFAM" id="SSF46785">
    <property type="entry name" value="Winged helix' DNA-binding domain"/>
    <property type="match status" value="1"/>
</dbReference>